<keyword evidence="3" id="KW-0238">DNA-binding</keyword>
<evidence type="ECO:0000313" key="8">
    <source>
        <dbReference type="EMBL" id="CAK7337972.1"/>
    </source>
</evidence>
<dbReference type="PROSITE" id="PS50888">
    <property type="entry name" value="BHLH"/>
    <property type="match status" value="1"/>
</dbReference>
<keyword evidence="9" id="KW-1185">Reference proteome</keyword>
<accession>A0AAV1RNZ8</accession>
<dbReference type="SUPFAM" id="SSF47459">
    <property type="entry name" value="HLH, helix-loop-helix DNA-binding domain"/>
    <property type="match status" value="1"/>
</dbReference>
<feature type="domain" description="BHLH" evidence="7">
    <location>
        <begin position="88"/>
        <end position="137"/>
    </location>
</feature>
<proteinExistence type="predicted"/>
<dbReference type="AlphaFoldDB" id="A0AAV1RNZ8"/>
<evidence type="ECO:0000256" key="4">
    <source>
        <dbReference type="ARBA" id="ARBA00023163"/>
    </source>
</evidence>
<evidence type="ECO:0000259" key="7">
    <source>
        <dbReference type="PROSITE" id="PS50888"/>
    </source>
</evidence>
<name>A0AAV1RNZ8_9ROSI</name>
<dbReference type="GO" id="GO:0046983">
    <property type="term" value="F:protein dimerization activity"/>
    <property type="evidence" value="ECO:0007669"/>
    <property type="project" value="InterPro"/>
</dbReference>
<organism evidence="8 9">
    <name type="scientific">Dovyalis caffra</name>
    <dbReference type="NCBI Taxonomy" id="77055"/>
    <lineage>
        <taxon>Eukaryota</taxon>
        <taxon>Viridiplantae</taxon>
        <taxon>Streptophyta</taxon>
        <taxon>Embryophyta</taxon>
        <taxon>Tracheophyta</taxon>
        <taxon>Spermatophyta</taxon>
        <taxon>Magnoliopsida</taxon>
        <taxon>eudicotyledons</taxon>
        <taxon>Gunneridae</taxon>
        <taxon>Pentapetalae</taxon>
        <taxon>rosids</taxon>
        <taxon>fabids</taxon>
        <taxon>Malpighiales</taxon>
        <taxon>Salicaceae</taxon>
        <taxon>Flacourtieae</taxon>
        <taxon>Dovyalis</taxon>
    </lineage>
</organism>
<comment type="caution">
    <text evidence="8">The sequence shown here is derived from an EMBL/GenBank/DDBJ whole genome shotgun (WGS) entry which is preliminary data.</text>
</comment>
<feature type="region of interest" description="Disordered" evidence="6">
    <location>
        <begin position="1"/>
        <end position="47"/>
    </location>
</feature>
<dbReference type="Proteomes" id="UP001314170">
    <property type="component" value="Unassembled WGS sequence"/>
</dbReference>
<comment type="subcellular location">
    <subcellularLocation>
        <location evidence="1">Nucleus</location>
    </subcellularLocation>
</comment>
<dbReference type="InterPro" id="IPR031066">
    <property type="entry name" value="bHLH_ALC-like_plant"/>
</dbReference>
<keyword evidence="2" id="KW-0805">Transcription regulation</keyword>
<gene>
    <name evidence="8" type="ORF">DCAF_LOCUS13013</name>
</gene>
<dbReference type="InterPro" id="IPR047265">
    <property type="entry name" value="PIF1-like_bHLH"/>
</dbReference>
<reference evidence="8 9" key="1">
    <citation type="submission" date="2024-01" db="EMBL/GenBank/DDBJ databases">
        <authorList>
            <person name="Waweru B."/>
        </authorList>
    </citation>
    <scope>NUCLEOTIDE SEQUENCE [LARGE SCALE GENOMIC DNA]</scope>
</reference>
<evidence type="ECO:0000256" key="6">
    <source>
        <dbReference type="SAM" id="MobiDB-lite"/>
    </source>
</evidence>
<evidence type="ECO:0000256" key="2">
    <source>
        <dbReference type="ARBA" id="ARBA00023015"/>
    </source>
</evidence>
<keyword evidence="4" id="KW-0804">Transcription</keyword>
<evidence type="ECO:0000313" key="9">
    <source>
        <dbReference type="Proteomes" id="UP001314170"/>
    </source>
</evidence>
<dbReference type="InterPro" id="IPR036638">
    <property type="entry name" value="HLH_DNA-bd_sf"/>
</dbReference>
<dbReference type="GO" id="GO:0005634">
    <property type="term" value="C:nucleus"/>
    <property type="evidence" value="ECO:0007669"/>
    <property type="project" value="UniProtKB-SubCell"/>
</dbReference>
<dbReference type="CDD" id="cd11445">
    <property type="entry name" value="bHLH_AtPIF_like"/>
    <property type="match status" value="1"/>
</dbReference>
<dbReference type="PANTHER" id="PTHR45855">
    <property type="entry name" value="TRANSCRIPTION FACTOR PIF1-RELATED"/>
    <property type="match status" value="1"/>
</dbReference>
<dbReference type="GO" id="GO:0003677">
    <property type="term" value="F:DNA binding"/>
    <property type="evidence" value="ECO:0007669"/>
    <property type="project" value="UniProtKB-KW"/>
</dbReference>
<dbReference type="Gene3D" id="4.10.280.10">
    <property type="entry name" value="Helix-loop-helix DNA-binding domain"/>
    <property type="match status" value="1"/>
</dbReference>
<protein>
    <recommendedName>
        <fullName evidence="7">BHLH domain-containing protein</fullName>
    </recommendedName>
</protein>
<dbReference type="PANTHER" id="PTHR45855:SF6">
    <property type="entry name" value="TRANSCRIPTION FACTOR ALC"/>
    <property type="match status" value="1"/>
</dbReference>
<evidence type="ECO:0000256" key="3">
    <source>
        <dbReference type="ARBA" id="ARBA00023125"/>
    </source>
</evidence>
<dbReference type="EMBL" id="CAWUPB010001108">
    <property type="protein sequence ID" value="CAK7337972.1"/>
    <property type="molecule type" value="Genomic_DNA"/>
</dbReference>
<sequence>MGNRDNFQDDFEGSADTGCDPTLQATNISEPVSEFPGEQCKGEPSRSKRNFEEIIFRNSTTTENNVDIDKLCGEPRRKKHDQRPKRIRSADMHNIYERRRRDQINEKLRNLQKLLPNCRKHDRVSMLEDAVEHIKALKLQVKMMCRGGGAILWQTPSSLPQVGIPNMQVPQFSQFAPIKPFLGMGMGMFGMCHSLGPPMISLPSACLQPSLSTAAAAGMHPISAHGNVPIPANAILFFTTITCNHSRIYYVSNICDWILSGMQ</sequence>
<dbReference type="Pfam" id="PF00010">
    <property type="entry name" value="HLH"/>
    <property type="match status" value="1"/>
</dbReference>
<keyword evidence="5" id="KW-0539">Nucleus</keyword>
<evidence type="ECO:0000256" key="1">
    <source>
        <dbReference type="ARBA" id="ARBA00004123"/>
    </source>
</evidence>
<dbReference type="SMART" id="SM00353">
    <property type="entry name" value="HLH"/>
    <property type="match status" value="1"/>
</dbReference>
<dbReference type="InterPro" id="IPR011598">
    <property type="entry name" value="bHLH_dom"/>
</dbReference>
<evidence type="ECO:0000256" key="5">
    <source>
        <dbReference type="ARBA" id="ARBA00023242"/>
    </source>
</evidence>